<dbReference type="PANTHER" id="PTHR43877">
    <property type="entry name" value="AMINOALKYLPHOSPHONATE N-ACETYLTRANSFERASE-RELATED-RELATED"/>
    <property type="match status" value="1"/>
</dbReference>
<gene>
    <name evidence="4" type="ORF">OG469_29015</name>
</gene>
<accession>A0ABZ1WER1</accession>
<keyword evidence="1" id="KW-0808">Transferase</keyword>
<reference evidence="4 5" key="1">
    <citation type="submission" date="2022-10" db="EMBL/GenBank/DDBJ databases">
        <title>The complete genomes of actinobacterial strains from the NBC collection.</title>
        <authorList>
            <person name="Joergensen T.S."/>
            <person name="Alvarez Arevalo M."/>
            <person name="Sterndorff E.B."/>
            <person name="Faurdal D."/>
            <person name="Vuksanovic O."/>
            <person name="Mourched A.-S."/>
            <person name="Charusanti P."/>
            <person name="Shaw S."/>
            <person name="Blin K."/>
            <person name="Weber T."/>
        </authorList>
    </citation>
    <scope>NUCLEOTIDE SEQUENCE [LARGE SCALE GENOMIC DNA]</scope>
    <source>
        <strain evidence="4 5">NBC_01247</strain>
    </source>
</reference>
<dbReference type="InterPro" id="IPR050832">
    <property type="entry name" value="Bact_Acetyltransf"/>
</dbReference>
<name>A0ABZ1WER1_9ACTN</name>
<keyword evidence="2" id="KW-0012">Acyltransferase</keyword>
<dbReference type="SUPFAM" id="SSF55729">
    <property type="entry name" value="Acyl-CoA N-acyltransferases (Nat)"/>
    <property type="match status" value="1"/>
</dbReference>
<evidence type="ECO:0000259" key="3">
    <source>
        <dbReference type="PROSITE" id="PS51186"/>
    </source>
</evidence>
<dbReference type="InterPro" id="IPR016181">
    <property type="entry name" value="Acyl_CoA_acyltransferase"/>
</dbReference>
<evidence type="ECO:0000313" key="4">
    <source>
        <dbReference type="EMBL" id="WUS59194.1"/>
    </source>
</evidence>
<keyword evidence="5" id="KW-1185">Reference proteome</keyword>
<dbReference type="CDD" id="cd04301">
    <property type="entry name" value="NAT_SF"/>
    <property type="match status" value="1"/>
</dbReference>
<dbReference type="EMBL" id="CP108482">
    <property type="protein sequence ID" value="WUS59194.1"/>
    <property type="molecule type" value="Genomic_DNA"/>
</dbReference>
<dbReference type="Proteomes" id="UP001432014">
    <property type="component" value="Chromosome"/>
</dbReference>
<evidence type="ECO:0000256" key="2">
    <source>
        <dbReference type="ARBA" id="ARBA00023315"/>
    </source>
</evidence>
<evidence type="ECO:0000313" key="5">
    <source>
        <dbReference type="Proteomes" id="UP001432014"/>
    </source>
</evidence>
<feature type="domain" description="N-acetyltransferase" evidence="3">
    <location>
        <begin position="9"/>
        <end position="167"/>
    </location>
</feature>
<sequence length="170" mass="18956">MAPMRDDELIIRSARPEDERELADLNRAAWSWLSDVAPRPAEDSGVFDERHPPEQYLLALIGGRVVGYVRQVPPTPLASNQHVRQIQGLAVDGSVRGRGVGRALVEAACAAARADGARRISLRVLGHNEPARRLYERCGFRVEGSLSEEFLLDGRYVDDIWMARRLDGED</sequence>
<organism evidence="4 5">
    <name type="scientific">Kitasatospora herbaricolor</name>
    <dbReference type="NCBI Taxonomy" id="68217"/>
    <lineage>
        <taxon>Bacteria</taxon>
        <taxon>Bacillati</taxon>
        <taxon>Actinomycetota</taxon>
        <taxon>Actinomycetes</taxon>
        <taxon>Kitasatosporales</taxon>
        <taxon>Streptomycetaceae</taxon>
        <taxon>Kitasatospora</taxon>
    </lineage>
</organism>
<dbReference type="Pfam" id="PF00583">
    <property type="entry name" value="Acetyltransf_1"/>
    <property type="match status" value="1"/>
</dbReference>
<dbReference type="InterPro" id="IPR000182">
    <property type="entry name" value="GNAT_dom"/>
</dbReference>
<evidence type="ECO:0000256" key="1">
    <source>
        <dbReference type="ARBA" id="ARBA00022679"/>
    </source>
</evidence>
<proteinExistence type="predicted"/>
<dbReference type="RefSeq" id="WP_329494677.1">
    <property type="nucleotide sequence ID" value="NZ_CP108460.1"/>
</dbReference>
<dbReference type="Gene3D" id="3.40.630.30">
    <property type="match status" value="1"/>
</dbReference>
<dbReference type="PROSITE" id="PS51186">
    <property type="entry name" value="GNAT"/>
    <property type="match status" value="1"/>
</dbReference>
<protein>
    <submittedName>
        <fullName evidence="4">GNAT family N-acetyltransferase</fullName>
    </submittedName>
</protein>